<gene>
    <name evidence="1" type="ORF">KI387_018225</name>
</gene>
<evidence type="ECO:0000313" key="1">
    <source>
        <dbReference type="EMBL" id="KAH9323586.1"/>
    </source>
</evidence>
<comment type="caution">
    <text evidence="1">The sequence shown here is derived from an EMBL/GenBank/DDBJ whole genome shotgun (WGS) entry which is preliminary data.</text>
</comment>
<dbReference type="Proteomes" id="UP000824469">
    <property type="component" value="Unassembled WGS sequence"/>
</dbReference>
<feature type="non-terminal residue" evidence="1">
    <location>
        <position position="157"/>
    </location>
</feature>
<evidence type="ECO:0000313" key="2">
    <source>
        <dbReference type="Proteomes" id="UP000824469"/>
    </source>
</evidence>
<keyword evidence="2" id="KW-1185">Reference proteome</keyword>
<sequence>MQLAGQIDKAHRKRSVAEVILVPKAHGAWMKQVAFYSRAHRECVLHWGSVRPLAHGRLCNINKWCAKGFGAAHEGFTQHYVTAMEDAPAPMIALYLRAEGLCCMKAGCALWRMETLCSMDKGCAKGFSRRRGIFILAACKKGALRGRMNLLTAAGRR</sequence>
<dbReference type="EMBL" id="JAHRHJ020000003">
    <property type="protein sequence ID" value="KAH9323586.1"/>
    <property type="molecule type" value="Genomic_DNA"/>
</dbReference>
<reference evidence="1 2" key="1">
    <citation type="journal article" date="2021" name="Nat. Plants">
        <title>The Taxus genome provides insights into paclitaxel biosynthesis.</title>
        <authorList>
            <person name="Xiong X."/>
            <person name="Gou J."/>
            <person name="Liao Q."/>
            <person name="Li Y."/>
            <person name="Zhou Q."/>
            <person name="Bi G."/>
            <person name="Li C."/>
            <person name="Du R."/>
            <person name="Wang X."/>
            <person name="Sun T."/>
            <person name="Guo L."/>
            <person name="Liang H."/>
            <person name="Lu P."/>
            <person name="Wu Y."/>
            <person name="Zhang Z."/>
            <person name="Ro D.K."/>
            <person name="Shang Y."/>
            <person name="Huang S."/>
            <person name="Yan J."/>
        </authorList>
    </citation>
    <scope>NUCLEOTIDE SEQUENCE [LARGE SCALE GENOMIC DNA]</scope>
    <source>
        <strain evidence="1">Ta-2019</strain>
    </source>
</reference>
<protein>
    <submittedName>
        <fullName evidence="1">Uncharacterized protein</fullName>
    </submittedName>
</protein>
<proteinExistence type="predicted"/>
<name>A0AA38LH08_TAXCH</name>
<dbReference type="AlphaFoldDB" id="A0AA38LH08"/>
<accession>A0AA38LH08</accession>
<organism evidence="1 2">
    <name type="scientific">Taxus chinensis</name>
    <name type="common">Chinese yew</name>
    <name type="synonym">Taxus wallichiana var. chinensis</name>
    <dbReference type="NCBI Taxonomy" id="29808"/>
    <lineage>
        <taxon>Eukaryota</taxon>
        <taxon>Viridiplantae</taxon>
        <taxon>Streptophyta</taxon>
        <taxon>Embryophyta</taxon>
        <taxon>Tracheophyta</taxon>
        <taxon>Spermatophyta</taxon>
        <taxon>Pinopsida</taxon>
        <taxon>Pinidae</taxon>
        <taxon>Conifers II</taxon>
        <taxon>Cupressales</taxon>
        <taxon>Taxaceae</taxon>
        <taxon>Taxus</taxon>
    </lineage>
</organism>